<sequence>MSVGRTARLVVRNGGQEVLEVYVEPWGDVHRIEPEQSCVILTHSEAGDGTWPGTSYGDEPFEVVHRPDGLMVWANGHCFHLAERDGEEIYPYVYGGCPAQPPGT</sequence>
<reference evidence="1" key="1">
    <citation type="submission" date="2022-10" db="EMBL/GenBank/DDBJ databases">
        <title>The complete genomes of actinobacterial strains from the NBC collection.</title>
        <authorList>
            <person name="Joergensen T.S."/>
            <person name="Alvarez Arevalo M."/>
            <person name="Sterndorff E.B."/>
            <person name="Faurdal D."/>
            <person name="Vuksanovic O."/>
            <person name="Mourched A.-S."/>
            <person name="Charusanti P."/>
            <person name="Shaw S."/>
            <person name="Blin K."/>
            <person name="Weber T."/>
        </authorList>
    </citation>
    <scope>NUCLEOTIDE SEQUENCE</scope>
    <source>
        <strain evidence="1">NBC_00049</strain>
    </source>
</reference>
<evidence type="ECO:0000313" key="1">
    <source>
        <dbReference type="EMBL" id="WTU71895.1"/>
    </source>
</evidence>
<dbReference type="EMBL" id="CP108264">
    <property type="protein sequence ID" value="WTU71895.1"/>
    <property type="molecule type" value="Genomic_DNA"/>
</dbReference>
<name>A0AAU2JI34_9ACTN</name>
<gene>
    <name evidence="1" type="ORF">OG327_00310</name>
</gene>
<proteinExistence type="predicted"/>
<protein>
    <submittedName>
        <fullName evidence="1">Uncharacterized protein</fullName>
    </submittedName>
</protein>
<dbReference type="AlphaFoldDB" id="A0AAU2JI34"/>
<accession>A0AAU2JI34</accession>
<organism evidence="1">
    <name type="scientific">Streptomyces sp. NBC_00049</name>
    <dbReference type="NCBI Taxonomy" id="2903617"/>
    <lineage>
        <taxon>Bacteria</taxon>
        <taxon>Bacillati</taxon>
        <taxon>Actinomycetota</taxon>
        <taxon>Actinomycetes</taxon>
        <taxon>Kitasatosporales</taxon>
        <taxon>Streptomycetaceae</taxon>
        <taxon>Streptomyces</taxon>
    </lineage>
</organism>